<evidence type="ECO:0000259" key="4">
    <source>
        <dbReference type="PROSITE" id="PS51320"/>
    </source>
</evidence>
<dbReference type="InterPro" id="IPR040390">
    <property type="entry name" value="TIFY/JAZ"/>
</dbReference>
<evidence type="ECO:0000313" key="6">
    <source>
        <dbReference type="Proteomes" id="UP001341840"/>
    </source>
</evidence>
<comment type="similarity">
    <text evidence="1 2">Belongs to the TIFY/JAZ family.</text>
</comment>
<proteinExistence type="inferred from homology"/>
<dbReference type="EMBL" id="JASCZI010242257">
    <property type="protein sequence ID" value="MED6210356.1"/>
    <property type="molecule type" value="Genomic_DNA"/>
</dbReference>
<reference evidence="5 6" key="1">
    <citation type="journal article" date="2023" name="Plants (Basel)">
        <title>Bridging the Gap: Combining Genomics and Transcriptomics Approaches to Understand Stylosanthes scabra, an Orphan Legume from the Brazilian Caatinga.</title>
        <authorList>
            <person name="Ferreira-Neto J.R.C."/>
            <person name="da Silva M.D."/>
            <person name="Binneck E."/>
            <person name="de Melo N.F."/>
            <person name="da Silva R.H."/>
            <person name="de Melo A.L.T.M."/>
            <person name="Pandolfi V."/>
            <person name="Bustamante F.O."/>
            <person name="Brasileiro-Vidal A.C."/>
            <person name="Benko-Iseppon A.M."/>
        </authorList>
    </citation>
    <scope>NUCLEOTIDE SEQUENCE [LARGE SCALE GENOMIC DNA]</scope>
    <source>
        <tissue evidence="5">Leaves</tissue>
    </source>
</reference>
<comment type="subcellular location">
    <subcellularLocation>
        <location evidence="2">Nucleus</location>
    </subcellularLocation>
</comment>
<keyword evidence="2" id="KW-0539">Nucleus</keyword>
<feature type="region of interest" description="Disordered" evidence="3">
    <location>
        <begin position="245"/>
        <end position="276"/>
    </location>
</feature>
<comment type="caution">
    <text evidence="5">The sequence shown here is derived from an EMBL/GenBank/DDBJ whole genome shotgun (WGS) entry which is preliminary data.</text>
</comment>
<organism evidence="5 6">
    <name type="scientific">Stylosanthes scabra</name>
    <dbReference type="NCBI Taxonomy" id="79078"/>
    <lineage>
        <taxon>Eukaryota</taxon>
        <taxon>Viridiplantae</taxon>
        <taxon>Streptophyta</taxon>
        <taxon>Embryophyta</taxon>
        <taxon>Tracheophyta</taxon>
        <taxon>Spermatophyta</taxon>
        <taxon>Magnoliopsida</taxon>
        <taxon>eudicotyledons</taxon>
        <taxon>Gunneridae</taxon>
        <taxon>Pentapetalae</taxon>
        <taxon>rosids</taxon>
        <taxon>fabids</taxon>
        <taxon>Fabales</taxon>
        <taxon>Fabaceae</taxon>
        <taxon>Papilionoideae</taxon>
        <taxon>50 kb inversion clade</taxon>
        <taxon>dalbergioids sensu lato</taxon>
        <taxon>Dalbergieae</taxon>
        <taxon>Pterocarpus clade</taxon>
        <taxon>Stylosanthes</taxon>
    </lineage>
</organism>
<feature type="region of interest" description="Disordered" evidence="3">
    <location>
        <begin position="1"/>
        <end position="24"/>
    </location>
</feature>
<sequence>MSSSSEYSEFSSQKAARSPEKSSFSQTCSLLSQYIKEKGSFGDLTLGITCNSEPTGSPETSCQSATTMNLFPTKENNVVPKNLAFTGTAMDLLSPQPAFRPSLHSEEIPTLINSSAVKSVSKSPKTAQLTIFYNGQVVVFDDCPAEKANELMAFANKGVSSQSQNSSVYTYTQSQPSFPPNLARTSAADSTLQAFPKVNIVASAGTNSIHEHSKPQSRPVVCDLPIARKASLHRFLEKRKDRIASKGPYQAANPIGNANKPAESMSWLELGAKSQE</sequence>
<accession>A0ABU6YLP1</accession>
<keyword evidence="2" id="KW-1184">Jasmonic acid signaling pathway</keyword>
<comment type="domain">
    <text evidence="2">The jas domain is required for interaction with COI1.</text>
</comment>
<dbReference type="PANTHER" id="PTHR33077">
    <property type="entry name" value="PROTEIN TIFY 4A-RELATED-RELATED"/>
    <property type="match status" value="1"/>
</dbReference>
<evidence type="ECO:0000256" key="3">
    <source>
        <dbReference type="SAM" id="MobiDB-lite"/>
    </source>
</evidence>
<gene>
    <name evidence="5" type="ORF">PIB30_063346</name>
</gene>
<evidence type="ECO:0000313" key="5">
    <source>
        <dbReference type="EMBL" id="MED6210356.1"/>
    </source>
</evidence>
<evidence type="ECO:0000256" key="1">
    <source>
        <dbReference type="ARBA" id="ARBA00008614"/>
    </source>
</evidence>
<dbReference type="Proteomes" id="UP001341840">
    <property type="component" value="Unassembled WGS sequence"/>
</dbReference>
<dbReference type="SMART" id="SM00979">
    <property type="entry name" value="TIFY"/>
    <property type="match status" value="1"/>
</dbReference>
<name>A0ABU6YLP1_9FABA</name>
<dbReference type="PROSITE" id="PS51320">
    <property type="entry name" value="TIFY"/>
    <property type="match status" value="1"/>
</dbReference>
<comment type="function">
    <text evidence="2">Repressor of jasmonate responses.</text>
</comment>
<feature type="compositionally biased region" description="Low complexity" evidence="3">
    <location>
        <begin position="1"/>
        <end position="12"/>
    </location>
</feature>
<feature type="domain" description="Tify" evidence="4">
    <location>
        <begin position="122"/>
        <end position="157"/>
    </location>
</feature>
<dbReference type="PANTHER" id="PTHR33077:SF133">
    <property type="entry name" value="PROTEIN TIFY"/>
    <property type="match status" value="1"/>
</dbReference>
<keyword evidence="6" id="KW-1185">Reference proteome</keyword>
<dbReference type="InterPro" id="IPR018467">
    <property type="entry name" value="CCT_CS"/>
</dbReference>
<dbReference type="InterPro" id="IPR010399">
    <property type="entry name" value="Tify_dom"/>
</dbReference>
<evidence type="ECO:0000256" key="2">
    <source>
        <dbReference type="RuleBase" id="RU369065"/>
    </source>
</evidence>
<dbReference type="Pfam" id="PF06200">
    <property type="entry name" value="tify"/>
    <property type="match status" value="1"/>
</dbReference>
<protein>
    <recommendedName>
        <fullName evidence="2">Protein TIFY</fullName>
    </recommendedName>
    <alternativeName>
        <fullName evidence="2">Jasmonate ZIM domain-containing protein</fullName>
    </alternativeName>
</protein>
<dbReference type="Pfam" id="PF09425">
    <property type="entry name" value="Jas_motif"/>
    <property type="match status" value="1"/>
</dbReference>